<dbReference type="EMBL" id="CAJVPZ010012903">
    <property type="protein sequence ID" value="CAG8644260.1"/>
    <property type="molecule type" value="Genomic_DNA"/>
</dbReference>
<proteinExistence type="predicted"/>
<evidence type="ECO:0000313" key="3">
    <source>
        <dbReference type="Proteomes" id="UP000789396"/>
    </source>
</evidence>
<keyword evidence="3" id="KW-1185">Reference proteome</keyword>
<organism evidence="2 3">
    <name type="scientific">Racocetra fulgida</name>
    <dbReference type="NCBI Taxonomy" id="60492"/>
    <lineage>
        <taxon>Eukaryota</taxon>
        <taxon>Fungi</taxon>
        <taxon>Fungi incertae sedis</taxon>
        <taxon>Mucoromycota</taxon>
        <taxon>Glomeromycotina</taxon>
        <taxon>Glomeromycetes</taxon>
        <taxon>Diversisporales</taxon>
        <taxon>Gigasporaceae</taxon>
        <taxon>Racocetra</taxon>
    </lineage>
</organism>
<gene>
    <name evidence="2" type="ORF">RFULGI_LOCUS8196</name>
</gene>
<feature type="domain" description="MULE transposase" evidence="1">
    <location>
        <begin position="7"/>
        <end position="52"/>
    </location>
</feature>
<protein>
    <submittedName>
        <fullName evidence="2">19929_t:CDS:1</fullName>
    </submittedName>
</protein>
<evidence type="ECO:0000259" key="1">
    <source>
        <dbReference type="Pfam" id="PF10551"/>
    </source>
</evidence>
<dbReference type="InterPro" id="IPR018289">
    <property type="entry name" value="MULE_transposase_dom"/>
</dbReference>
<name>A0A9N9DQC4_9GLOM</name>
<sequence>MQAFLNDKTQENATGAEPQVIITDMDPVMDATCKIVYPNTYHVYCIWHLSQNLPKNLKSKLGNIKYKEFICEFWQAQNSLSVDIFEQRFQLILEKYPNASDYLQNPIYSTRQLWACSFINRIFTTGMQLTQYIESINALVHKEVSSSSSMTNVAEAINSQMQKEDLNMCFIS</sequence>
<dbReference type="PANTHER" id="PTHR47718">
    <property type="entry name" value="OS01G0519700 PROTEIN"/>
    <property type="match status" value="1"/>
</dbReference>
<accession>A0A9N9DQC4</accession>
<dbReference type="AlphaFoldDB" id="A0A9N9DQC4"/>
<dbReference type="PANTHER" id="PTHR47718:SF7">
    <property type="entry name" value="PROTEIN FAR1-RELATED SEQUENCE"/>
    <property type="match status" value="1"/>
</dbReference>
<dbReference type="Proteomes" id="UP000789396">
    <property type="component" value="Unassembled WGS sequence"/>
</dbReference>
<dbReference type="Pfam" id="PF10551">
    <property type="entry name" value="MULE"/>
    <property type="match status" value="1"/>
</dbReference>
<reference evidence="2" key="1">
    <citation type="submission" date="2021-06" db="EMBL/GenBank/DDBJ databases">
        <authorList>
            <person name="Kallberg Y."/>
            <person name="Tangrot J."/>
            <person name="Rosling A."/>
        </authorList>
    </citation>
    <scope>NUCLEOTIDE SEQUENCE</scope>
    <source>
        <strain evidence="2">IN212</strain>
    </source>
</reference>
<dbReference type="OrthoDB" id="2430494at2759"/>
<evidence type="ECO:0000313" key="2">
    <source>
        <dbReference type="EMBL" id="CAG8644260.1"/>
    </source>
</evidence>
<comment type="caution">
    <text evidence="2">The sequence shown here is derived from an EMBL/GenBank/DDBJ whole genome shotgun (WGS) entry which is preliminary data.</text>
</comment>